<dbReference type="PANTHER" id="PTHR34957">
    <property type="entry name" value="NUCLEAR TRANSPORT FACTOR 2 (NTF2) FAMILY PROTEIN"/>
    <property type="match status" value="1"/>
</dbReference>
<dbReference type="SUPFAM" id="SSF54427">
    <property type="entry name" value="NTF2-like"/>
    <property type="match status" value="1"/>
</dbReference>
<organism evidence="2 3">
    <name type="scientific">Azospirillum lipoferum</name>
    <dbReference type="NCBI Taxonomy" id="193"/>
    <lineage>
        <taxon>Bacteria</taxon>
        <taxon>Pseudomonadati</taxon>
        <taxon>Pseudomonadota</taxon>
        <taxon>Alphaproteobacteria</taxon>
        <taxon>Rhodospirillales</taxon>
        <taxon>Azospirillaceae</taxon>
        <taxon>Azospirillum</taxon>
    </lineage>
</organism>
<feature type="domain" description="SnoaL-like" evidence="1">
    <location>
        <begin position="11"/>
        <end position="118"/>
    </location>
</feature>
<dbReference type="PANTHER" id="PTHR34957:SF1">
    <property type="entry name" value="NUCLEAR TRANSPORT FACTOR 2 (NTF2) FAMILY PROTEIN"/>
    <property type="match status" value="1"/>
</dbReference>
<reference evidence="2 3" key="1">
    <citation type="submission" date="2019-08" db="EMBL/GenBank/DDBJ databases">
        <authorList>
            <person name="Grouzdev D."/>
            <person name="Tikhonova E."/>
            <person name="Kravchenko I."/>
        </authorList>
    </citation>
    <scope>NUCLEOTIDE SEQUENCE [LARGE SCALE GENOMIC DNA]</scope>
    <source>
        <strain evidence="2 3">59b</strain>
    </source>
</reference>
<dbReference type="AlphaFoldDB" id="A0A5A9GUS3"/>
<name>A0A5A9GUS3_AZOLI</name>
<dbReference type="OrthoDB" id="9786718at2"/>
<accession>A0A5A9GUS3</accession>
<keyword evidence="3" id="KW-1185">Reference proteome</keyword>
<evidence type="ECO:0000313" key="3">
    <source>
        <dbReference type="Proteomes" id="UP000324927"/>
    </source>
</evidence>
<sequence>MKDMTDRDTLLALNQAFYRAFTNRDTAAMEALWAETLPVSCIHPGWTALFGRDAVLTSWRDVLRAPSGITVAARNERVTLHGDTALVVCEETLGDAVLAATNLFAREKGNWRLAHHQAGPIAPARADVEIPAKPPRRLH</sequence>
<dbReference type="Proteomes" id="UP000324927">
    <property type="component" value="Unassembled WGS sequence"/>
</dbReference>
<comment type="caution">
    <text evidence="2">The sequence shown here is derived from an EMBL/GenBank/DDBJ whole genome shotgun (WGS) entry which is preliminary data.</text>
</comment>
<dbReference type="EMBL" id="VTTN01000001">
    <property type="protein sequence ID" value="KAA0598157.1"/>
    <property type="molecule type" value="Genomic_DNA"/>
</dbReference>
<protein>
    <submittedName>
        <fullName evidence="2">Nuclear transport factor 2 family protein</fullName>
    </submittedName>
</protein>
<evidence type="ECO:0000313" key="2">
    <source>
        <dbReference type="EMBL" id="KAA0598157.1"/>
    </source>
</evidence>
<dbReference type="InterPro" id="IPR032710">
    <property type="entry name" value="NTF2-like_dom_sf"/>
</dbReference>
<gene>
    <name evidence="2" type="ORF">FZ942_03460</name>
</gene>
<evidence type="ECO:0000259" key="1">
    <source>
        <dbReference type="Pfam" id="PF13474"/>
    </source>
</evidence>
<dbReference type="Gene3D" id="3.10.450.50">
    <property type="match status" value="1"/>
</dbReference>
<dbReference type="Pfam" id="PF13474">
    <property type="entry name" value="SnoaL_3"/>
    <property type="match status" value="1"/>
</dbReference>
<proteinExistence type="predicted"/>
<dbReference type="InterPro" id="IPR037401">
    <property type="entry name" value="SnoaL-like"/>
</dbReference>